<comment type="caution">
    <text evidence="1">The sequence shown here is derived from an EMBL/GenBank/DDBJ whole genome shotgun (WGS) entry which is preliminary data.</text>
</comment>
<accession>A0AAW4FAW4</accession>
<gene>
    <name evidence="1" type="ORF">GFB56_00340</name>
</gene>
<protein>
    <submittedName>
        <fullName evidence="1">Uncharacterized protein</fullName>
    </submittedName>
</protein>
<proteinExistence type="predicted"/>
<evidence type="ECO:0000313" key="1">
    <source>
        <dbReference type="EMBL" id="MBM3089268.1"/>
    </source>
</evidence>
<dbReference type="Proteomes" id="UP000744980">
    <property type="component" value="Unassembled WGS sequence"/>
</dbReference>
<sequence length="58" mass="6637">MTETNDTPERDPFVFLKASEGASPDERMRMAMAMAMEFIAKHIGELRSVDHLKAIWIL</sequence>
<evidence type="ECO:0000313" key="2">
    <source>
        <dbReference type="Proteomes" id="UP000744980"/>
    </source>
</evidence>
<name>A0AAW4FAW4_9HYPH</name>
<dbReference type="EMBL" id="WXFA01000001">
    <property type="protein sequence ID" value="MBM3089268.1"/>
    <property type="molecule type" value="Genomic_DNA"/>
</dbReference>
<dbReference type="RefSeq" id="WP_203527239.1">
    <property type="nucleotide sequence ID" value="NZ_CP083370.1"/>
</dbReference>
<dbReference type="AlphaFoldDB" id="A0AAW4FAW4"/>
<organism evidence="1 2">
    <name type="scientific">Ensifer canadensis</name>
    <dbReference type="NCBI Taxonomy" id="555315"/>
    <lineage>
        <taxon>Bacteria</taxon>
        <taxon>Pseudomonadati</taxon>
        <taxon>Pseudomonadota</taxon>
        <taxon>Alphaproteobacteria</taxon>
        <taxon>Hyphomicrobiales</taxon>
        <taxon>Rhizobiaceae</taxon>
        <taxon>Sinorhizobium/Ensifer group</taxon>
        <taxon>Ensifer</taxon>
    </lineage>
</organism>
<reference evidence="1 2" key="1">
    <citation type="submission" date="2020-01" db="EMBL/GenBank/DDBJ databases">
        <title>Draft genome assembly of Ensifer adhaerens T173.</title>
        <authorList>
            <person name="Craig J.E."/>
            <person name="Stinchcombe J.R."/>
        </authorList>
    </citation>
    <scope>NUCLEOTIDE SEQUENCE [LARGE SCALE GENOMIC DNA]</scope>
    <source>
        <strain evidence="1 2">T173</strain>
    </source>
</reference>
<keyword evidence="2" id="KW-1185">Reference proteome</keyword>